<dbReference type="RefSeq" id="WP_091686672.1">
    <property type="nucleotide sequence ID" value="NZ_BAABFM010000024.1"/>
</dbReference>
<feature type="transmembrane region" description="Helical" evidence="7">
    <location>
        <begin position="34"/>
        <end position="53"/>
    </location>
</feature>
<feature type="transmembrane region" description="Helical" evidence="7">
    <location>
        <begin position="226"/>
        <end position="244"/>
    </location>
</feature>
<protein>
    <submittedName>
        <fullName evidence="9">Permease of the drug/metabolite transporter (DMT) superfamily</fullName>
    </submittedName>
</protein>
<dbReference type="InterPro" id="IPR051258">
    <property type="entry name" value="Diverse_Substrate_Transporter"/>
</dbReference>
<accession>A0A1I5FRX5</accession>
<feature type="transmembrane region" description="Helical" evidence="7">
    <location>
        <begin position="113"/>
        <end position="132"/>
    </location>
</feature>
<keyword evidence="3" id="KW-1003">Cell membrane</keyword>
<evidence type="ECO:0000256" key="7">
    <source>
        <dbReference type="SAM" id="Phobius"/>
    </source>
</evidence>
<dbReference type="AlphaFoldDB" id="A0A1I5FRX5"/>
<dbReference type="OrthoDB" id="9804865at2"/>
<evidence type="ECO:0000256" key="2">
    <source>
        <dbReference type="ARBA" id="ARBA00007362"/>
    </source>
</evidence>
<evidence type="ECO:0000256" key="5">
    <source>
        <dbReference type="ARBA" id="ARBA00022989"/>
    </source>
</evidence>
<feature type="transmembrane region" description="Helical" evidence="7">
    <location>
        <begin position="281"/>
        <end position="299"/>
    </location>
</feature>
<feature type="transmembrane region" description="Helical" evidence="7">
    <location>
        <begin position="168"/>
        <end position="187"/>
    </location>
</feature>
<evidence type="ECO:0000259" key="8">
    <source>
        <dbReference type="Pfam" id="PF00892"/>
    </source>
</evidence>
<dbReference type="InterPro" id="IPR000620">
    <property type="entry name" value="EamA_dom"/>
</dbReference>
<feature type="transmembrane region" description="Helical" evidence="7">
    <location>
        <begin position="256"/>
        <end position="275"/>
    </location>
</feature>
<dbReference type="PANTHER" id="PTHR42920">
    <property type="entry name" value="OS03G0707200 PROTEIN-RELATED"/>
    <property type="match status" value="1"/>
</dbReference>
<organism evidence="9 10">
    <name type="scientific">Anaerocolumna aminovalerica</name>
    <dbReference type="NCBI Taxonomy" id="1527"/>
    <lineage>
        <taxon>Bacteria</taxon>
        <taxon>Bacillati</taxon>
        <taxon>Bacillota</taxon>
        <taxon>Clostridia</taxon>
        <taxon>Lachnospirales</taxon>
        <taxon>Lachnospiraceae</taxon>
        <taxon>Anaerocolumna</taxon>
    </lineage>
</organism>
<evidence type="ECO:0000313" key="9">
    <source>
        <dbReference type="EMBL" id="SFO26475.1"/>
    </source>
</evidence>
<reference evidence="9 10" key="1">
    <citation type="submission" date="2016-10" db="EMBL/GenBank/DDBJ databases">
        <authorList>
            <person name="de Groot N.N."/>
        </authorList>
    </citation>
    <scope>NUCLEOTIDE SEQUENCE [LARGE SCALE GENOMIC DNA]</scope>
    <source>
        <strain evidence="9 10">DSM 1283</strain>
    </source>
</reference>
<dbReference type="PANTHER" id="PTHR42920:SF5">
    <property type="entry name" value="EAMA DOMAIN-CONTAINING PROTEIN"/>
    <property type="match status" value="1"/>
</dbReference>
<keyword evidence="5 7" id="KW-1133">Transmembrane helix</keyword>
<keyword evidence="10" id="KW-1185">Reference proteome</keyword>
<name>A0A1I5FRX5_9FIRM</name>
<keyword evidence="4 7" id="KW-0812">Transmembrane</keyword>
<feature type="transmembrane region" description="Helical" evidence="7">
    <location>
        <begin position="144"/>
        <end position="162"/>
    </location>
</feature>
<sequence>MKNRLAMGGLILVTIIWGGGFVASDMALESMSPFQIMAVRFLLATVLMGLISIKSLKGKSHLGKSLKGKSLKGKSLKGIEKEEVIAGGLMGAALFTGFAFQIVGLQYTTPSKNAFLTALNVVIVPFISFLILKKKIGVKGVVGALMSVAGVAILSLGSNFSLGLGDGLTLICAFGFAFQIFLTSEFVKKYRATVLNFIQMATAFLLSVVCLVGNGETNFQVTTKGWLSALYLGVISTTVCYLLQTASQKYVDETKAAIILSMESVFGTIFSVIILHEIITLRMVIGSAVILAAVVISNLSEIQEQTEEAAW</sequence>
<feature type="domain" description="EamA" evidence="8">
    <location>
        <begin position="9"/>
        <end position="155"/>
    </location>
</feature>
<evidence type="ECO:0000256" key="3">
    <source>
        <dbReference type="ARBA" id="ARBA00022475"/>
    </source>
</evidence>
<proteinExistence type="inferred from homology"/>
<dbReference type="SUPFAM" id="SSF103481">
    <property type="entry name" value="Multidrug resistance efflux transporter EmrE"/>
    <property type="match status" value="2"/>
</dbReference>
<keyword evidence="6 7" id="KW-0472">Membrane</keyword>
<evidence type="ECO:0000313" key="10">
    <source>
        <dbReference type="Proteomes" id="UP000198806"/>
    </source>
</evidence>
<evidence type="ECO:0000256" key="4">
    <source>
        <dbReference type="ARBA" id="ARBA00022692"/>
    </source>
</evidence>
<evidence type="ECO:0000256" key="1">
    <source>
        <dbReference type="ARBA" id="ARBA00004651"/>
    </source>
</evidence>
<gene>
    <name evidence="9" type="ORF">SAMN04489757_11587</name>
</gene>
<dbReference type="EMBL" id="FOWD01000015">
    <property type="protein sequence ID" value="SFO26475.1"/>
    <property type="molecule type" value="Genomic_DNA"/>
</dbReference>
<comment type="subcellular location">
    <subcellularLocation>
        <location evidence="1">Cell membrane</location>
        <topology evidence="1">Multi-pass membrane protein</topology>
    </subcellularLocation>
</comment>
<feature type="transmembrane region" description="Helical" evidence="7">
    <location>
        <begin position="194"/>
        <end position="214"/>
    </location>
</feature>
<dbReference type="Proteomes" id="UP000198806">
    <property type="component" value="Unassembled WGS sequence"/>
</dbReference>
<dbReference type="Pfam" id="PF00892">
    <property type="entry name" value="EamA"/>
    <property type="match status" value="2"/>
</dbReference>
<feature type="domain" description="EamA" evidence="8">
    <location>
        <begin position="164"/>
        <end position="298"/>
    </location>
</feature>
<dbReference type="InterPro" id="IPR037185">
    <property type="entry name" value="EmrE-like"/>
</dbReference>
<dbReference type="STRING" id="1527.SAMN04489757_11587"/>
<feature type="transmembrane region" description="Helical" evidence="7">
    <location>
        <begin position="84"/>
        <end position="107"/>
    </location>
</feature>
<dbReference type="GO" id="GO:0005886">
    <property type="term" value="C:plasma membrane"/>
    <property type="evidence" value="ECO:0007669"/>
    <property type="project" value="UniProtKB-SubCell"/>
</dbReference>
<comment type="similarity">
    <text evidence="2">Belongs to the EamA transporter family.</text>
</comment>
<evidence type="ECO:0000256" key="6">
    <source>
        <dbReference type="ARBA" id="ARBA00023136"/>
    </source>
</evidence>